<dbReference type="InterPro" id="IPR033898">
    <property type="entry name" value="RNAP_AC19"/>
</dbReference>
<dbReference type="GO" id="GO:0005666">
    <property type="term" value="C:RNA polymerase III complex"/>
    <property type="evidence" value="ECO:0007669"/>
    <property type="project" value="TreeGrafter"/>
</dbReference>
<dbReference type="OrthoDB" id="510325at2759"/>
<dbReference type="GO" id="GO:0006362">
    <property type="term" value="P:transcription elongation by RNA polymerase I"/>
    <property type="evidence" value="ECO:0007669"/>
    <property type="project" value="TreeGrafter"/>
</dbReference>
<gene>
    <name evidence="5" type="ORF">AFUS01_LOCUS4289</name>
</gene>
<dbReference type="GO" id="GO:0006383">
    <property type="term" value="P:transcription by RNA polymerase III"/>
    <property type="evidence" value="ECO:0007669"/>
    <property type="project" value="TreeGrafter"/>
</dbReference>
<organism evidence="5 6">
    <name type="scientific">Allacma fusca</name>
    <dbReference type="NCBI Taxonomy" id="39272"/>
    <lineage>
        <taxon>Eukaryota</taxon>
        <taxon>Metazoa</taxon>
        <taxon>Ecdysozoa</taxon>
        <taxon>Arthropoda</taxon>
        <taxon>Hexapoda</taxon>
        <taxon>Collembola</taxon>
        <taxon>Symphypleona</taxon>
        <taxon>Sminthuridae</taxon>
        <taxon>Allacma</taxon>
    </lineage>
</organism>
<evidence type="ECO:0000256" key="2">
    <source>
        <dbReference type="ARBA" id="ARBA00023242"/>
    </source>
</evidence>
<dbReference type="PANTHER" id="PTHR13946:SF28">
    <property type="entry name" value="DNA-DIRECTED RNA POLYMERASES I AND III SUBUNIT RPAC2"/>
    <property type="match status" value="1"/>
</dbReference>
<dbReference type="AlphaFoldDB" id="A0A8J2J5D1"/>
<dbReference type="GO" id="GO:0003899">
    <property type="term" value="F:DNA-directed RNA polymerase activity"/>
    <property type="evidence" value="ECO:0007669"/>
    <property type="project" value="InterPro"/>
</dbReference>
<evidence type="ECO:0000313" key="6">
    <source>
        <dbReference type="Proteomes" id="UP000708208"/>
    </source>
</evidence>
<name>A0A8J2J5D1_9HEXA</name>
<protein>
    <recommendedName>
        <fullName evidence="3">DNA-directed RNA polymerase I subunit D</fullName>
    </recommendedName>
</protein>
<feature type="domain" description="DNA-directed RNA polymerase RBP11-like dimerisation" evidence="4">
    <location>
        <begin position="27"/>
        <end position="97"/>
    </location>
</feature>
<dbReference type="PANTHER" id="PTHR13946">
    <property type="entry name" value="DNA-DIRECTED RNA POLYMERASE I,II,III"/>
    <property type="match status" value="1"/>
</dbReference>
<dbReference type="GO" id="GO:0003677">
    <property type="term" value="F:DNA binding"/>
    <property type="evidence" value="ECO:0007669"/>
    <property type="project" value="InterPro"/>
</dbReference>
<dbReference type="InterPro" id="IPR008193">
    <property type="entry name" value="RNA_pol_Rpb11_13-16kDa_CS"/>
</dbReference>
<dbReference type="Pfam" id="PF13656">
    <property type="entry name" value="RNA_pol_L_2"/>
    <property type="match status" value="1"/>
</dbReference>
<reference evidence="5" key="1">
    <citation type="submission" date="2021-06" db="EMBL/GenBank/DDBJ databases">
        <authorList>
            <person name="Hodson N. C."/>
            <person name="Mongue J. A."/>
            <person name="Jaron S. K."/>
        </authorList>
    </citation>
    <scope>NUCLEOTIDE SEQUENCE</scope>
</reference>
<keyword evidence="2" id="KW-0539">Nucleus</keyword>
<keyword evidence="6" id="KW-1185">Reference proteome</keyword>
<dbReference type="CDD" id="cd07029">
    <property type="entry name" value="RNAP_I_III_AC19"/>
    <property type="match status" value="1"/>
</dbReference>
<dbReference type="EMBL" id="CAJVCH010026639">
    <property type="protein sequence ID" value="CAG7700793.1"/>
    <property type="molecule type" value="Genomic_DNA"/>
</dbReference>
<accession>A0A8J2J5D1</accession>
<dbReference type="InterPro" id="IPR009025">
    <property type="entry name" value="RBP11-like_dimer"/>
</dbReference>
<dbReference type="InterPro" id="IPR022905">
    <property type="entry name" value="Rpo11-like"/>
</dbReference>
<comment type="subcellular location">
    <subcellularLocation>
        <location evidence="1">Nucleus</location>
    </subcellularLocation>
</comment>
<sequence length="111" mass="12677">MESAEVPHEECLTCVVPKGARDDTCKKFVFKNEDHTLGNALRFVISRYPEVTFCAYTIPHPAENEMVLQIQTTGINAEDVLVRGLQDLREICDITLKKFETARDEFRQQSS</sequence>
<proteinExistence type="inferred from homology"/>
<dbReference type="PROSITE" id="PS01154">
    <property type="entry name" value="RNA_POL_L_13KD"/>
    <property type="match status" value="1"/>
</dbReference>
<evidence type="ECO:0000256" key="3">
    <source>
        <dbReference type="ARBA" id="ARBA00031757"/>
    </source>
</evidence>
<dbReference type="Proteomes" id="UP000708208">
    <property type="component" value="Unassembled WGS sequence"/>
</dbReference>
<dbReference type="GO" id="GO:0005736">
    <property type="term" value="C:RNA polymerase I complex"/>
    <property type="evidence" value="ECO:0007669"/>
    <property type="project" value="TreeGrafter"/>
</dbReference>
<evidence type="ECO:0000313" key="5">
    <source>
        <dbReference type="EMBL" id="CAG7700793.1"/>
    </source>
</evidence>
<comment type="caution">
    <text evidence="5">The sequence shown here is derived from an EMBL/GenBank/DDBJ whole genome shotgun (WGS) entry which is preliminary data.</text>
</comment>
<dbReference type="HAMAP" id="MF_00261">
    <property type="entry name" value="RNApol_arch_Rpo11"/>
    <property type="match status" value="1"/>
</dbReference>
<evidence type="ECO:0000259" key="4">
    <source>
        <dbReference type="Pfam" id="PF13656"/>
    </source>
</evidence>
<dbReference type="GO" id="GO:0046983">
    <property type="term" value="F:protein dimerization activity"/>
    <property type="evidence" value="ECO:0007669"/>
    <property type="project" value="InterPro"/>
</dbReference>
<evidence type="ECO:0000256" key="1">
    <source>
        <dbReference type="ARBA" id="ARBA00004123"/>
    </source>
</evidence>